<dbReference type="Proteomes" id="UP000198287">
    <property type="component" value="Unassembled WGS sequence"/>
</dbReference>
<feature type="region of interest" description="Disordered" evidence="1">
    <location>
        <begin position="1123"/>
        <end position="1162"/>
    </location>
</feature>
<dbReference type="EMBL" id="LNIX01000002">
    <property type="protein sequence ID" value="OXA59332.1"/>
    <property type="molecule type" value="Genomic_DNA"/>
</dbReference>
<feature type="transmembrane region" description="Helical" evidence="2">
    <location>
        <begin position="1984"/>
        <end position="2007"/>
    </location>
</feature>
<feature type="region of interest" description="Disordered" evidence="1">
    <location>
        <begin position="1316"/>
        <end position="1336"/>
    </location>
</feature>
<proteinExistence type="predicted"/>
<feature type="compositionally biased region" description="Acidic residues" evidence="1">
    <location>
        <begin position="1641"/>
        <end position="1653"/>
    </location>
</feature>
<keyword evidence="2" id="KW-0812">Transmembrane</keyword>
<feature type="compositionally biased region" description="Polar residues" evidence="1">
    <location>
        <begin position="1143"/>
        <end position="1154"/>
    </location>
</feature>
<gene>
    <name evidence="4" type="ORF">Fcan01_06088</name>
</gene>
<feature type="region of interest" description="Disordered" evidence="1">
    <location>
        <begin position="99"/>
        <end position="118"/>
    </location>
</feature>
<feature type="region of interest" description="Disordered" evidence="1">
    <location>
        <begin position="125"/>
        <end position="152"/>
    </location>
</feature>
<evidence type="ECO:0000256" key="3">
    <source>
        <dbReference type="SAM" id="SignalP"/>
    </source>
</evidence>
<feature type="compositionally biased region" description="Polar residues" evidence="1">
    <location>
        <begin position="1783"/>
        <end position="1795"/>
    </location>
</feature>
<reference evidence="4 5" key="1">
    <citation type="submission" date="2015-12" db="EMBL/GenBank/DDBJ databases">
        <title>The genome of Folsomia candida.</title>
        <authorList>
            <person name="Faddeeva A."/>
            <person name="Derks M.F."/>
            <person name="Anvar Y."/>
            <person name="Smit S."/>
            <person name="Van Straalen N."/>
            <person name="Roelofs D."/>
        </authorList>
    </citation>
    <scope>NUCLEOTIDE SEQUENCE [LARGE SCALE GENOMIC DNA]</scope>
    <source>
        <strain evidence="4 5">VU population</strain>
        <tissue evidence="4">Whole body</tissue>
    </source>
</reference>
<feature type="compositionally biased region" description="Basic and acidic residues" evidence="1">
    <location>
        <begin position="298"/>
        <end position="308"/>
    </location>
</feature>
<feature type="compositionally biased region" description="Low complexity" evidence="1">
    <location>
        <begin position="130"/>
        <end position="152"/>
    </location>
</feature>
<feature type="region of interest" description="Disordered" evidence="1">
    <location>
        <begin position="854"/>
        <end position="883"/>
    </location>
</feature>
<feature type="compositionally biased region" description="Low complexity" evidence="1">
    <location>
        <begin position="1444"/>
        <end position="1459"/>
    </location>
</feature>
<feature type="compositionally biased region" description="Polar residues" evidence="1">
    <location>
        <begin position="1603"/>
        <end position="1618"/>
    </location>
</feature>
<accession>A0A226ENX0</accession>
<feature type="region of interest" description="Disordered" evidence="1">
    <location>
        <begin position="2091"/>
        <end position="2111"/>
    </location>
</feature>
<feature type="compositionally biased region" description="Acidic residues" evidence="1">
    <location>
        <begin position="1700"/>
        <end position="1711"/>
    </location>
</feature>
<protein>
    <submittedName>
        <fullName evidence="4">Uncharacterized protein</fullName>
    </submittedName>
</protein>
<dbReference type="OrthoDB" id="8295292at2759"/>
<evidence type="ECO:0000313" key="5">
    <source>
        <dbReference type="Proteomes" id="UP000198287"/>
    </source>
</evidence>
<feature type="region of interest" description="Disordered" evidence="1">
    <location>
        <begin position="1361"/>
        <end position="1394"/>
    </location>
</feature>
<feature type="compositionally biased region" description="Polar residues" evidence="1">
    <location>
        <begin position="1316"/>
        <end position="1331"/>
    </location>
</feature>
<feature type="region of interest" description="Disordered" evidence="1">
    <location>
        <begin position="427"/>
        <end position="507"/>
    </location>
</feature>
<keyword evidence="5" id="KW-1185">Reference proteome</keyword>
<feature type="compositionally biased region" description="Basic residues" evidence="1">
    <location>
        <begin position="439"/>
        <end position="449"/>
    </location>
</feature>
<feature type="compositionally biased region" description="Low complexity" evidence="1">
    <location>
        <begin position="1932"/>
        <end position="1950"/>
    </location>
</feature>
<comment type="caution">
    <text evidence="4">The sequence shown here is derived from an EMBL/GenBank/DDBJ whole genome shotgun (WGS) entry which is preliminary data.</text>
</comment>
<keyword evidence="2" id="KW-0472">Membrane</keyword>
<feature type="compositionally biased region" description="Basic and acidic residues" evidence="1">
    <location>
        <begin position="484"/>
        <end position="501"/>
    </location>
</feature>
<feature type="region of interest" description="Disordered" evidence="1">
    <location>
        <begin position="1601"/>
        <end position="1658"/>
    </location>
</feature>
<feature type="region of interest" description="Disordered" evidence="1">
    <location>
        <begin position="1261"/>
        <end position="1292"/>
    </location>
</feature>
<sequence length="2111" mass="231836">MGATRALVFICVVHIIFGLDSVLSKPASSSAYKLVAIILLGAQTDVTFGILDSPTASQIPSSFSGPGFAQFSSSSPAARSGSSVPRKVVTSWSDNGWQGSARLPSSSQTGGNENSRYRISRDGSLSLSLQHQQPQQQPSTNNININNDNQANGQRNFASVESESDPKLIITINKDDRDSHPSYPFHKYHHHQLNNHNTNNDKKALPTELRSFSVVLSDVEVVGNYDHPNSMLPKDTYAKAGVKSYNIHSNSIHRMNASWKLNSPDSSPTSDELQKFLSLFATNDDNSNDGQHQSRYKNLRDDNDHKEEEEKEEVSGADNNYKIAQATSPIQHNSSSSSVIKSYEGLVPLPSNDANHSKTVPESPLKVVNDLDLPPFTTWYESSRTIPNDDNNNDGDDNNKTTLAAAEDGDTTKVIVGHELISALKESNDTLANKDGQRTHRKQVGRGLRRVNTSQEQSDQKSINSTKQEQSMKTDENNSSTIFLKDDSTIKTSDDTGRRSSSEYYSDPVVESTQKILKITDPQQSASDLKRLISLLINNDGENKNKSGTEIVNILVNPNTNSENNKQKLLFLKSPQIQSLLRTMISNTNSPLSPTMQQLAGAFQLQNSTTSFLNKGNHYGSNNNNHNNNHNALTGGESALNTPDGFPLTGSGFLNLHHPNLQFHQALHHLVANGSAPTSINAITKTNIINIFVLNFNGSNPKINPKIPTKFSNFPTFSSSDIRPVLLENVQPGHNNHNHNNNQNKAPHLMILNKLMNSQDFGSGASSSSNNRVTTTEMNEAAIQLPPFRRTPPLNGMLRPPVKSFKSTVVPSGLKDHLWTAPTPVPITFGNKINILDLLPGDIDSITSVQYGPSSASASGIKTNGYPPGVGNDDGGGGDNVMKNEQESLSLATHNHGSPSLIPMKEYFSDFLPDKSRDPGGSHDLLHETISPTPKPSVPSGFWLVDRKKPLGNHADIMAYLKSTPAAATATSPVTEAPLPPQLAHLAWILEAHGKNPHSPHHQAQSQVDELMATRLQGVTQSDKKKIVVNKKIFVAAGSGESLNQSYDDPDFIDSEDKVDSMMEAEETIISPFLHRNSNHHHNLTEHAPMPTFLQHLQGLKNEHKFWDQFNMTKFVLGHNSISETDNATSSSSSEQANSQSSMERNNGTSSTSKPPAFSKFGIKIPEGGFPEELVSHPQRLRKVMAAIGYSALPTIAAGAAATWPFWAPLLGKKRRRRDARPLRQRVRNAKISSVFDNMDVGKTSSSRSFNTTTTTIYKPFQEQQRSGGGSNGDVKKLGVQTTPGSDLTLTRKGPIVNISTPIKETIKNGTNSLLSSERQMEPKSTINPSGDNDDGEKWIKVKITEASPTLAVASVKKTTTTMAPNHHHQNDPDKKHNTTSTNNRFLGNGEPQDADVPLLKNFLKNVLTNEWAIPTAADSSKPHPQQHINPHYDQPNLAQQFGSSSSSSSSSSYNLDTNSNVGTNSGNISSSSYFSSFPSSTKPKKPVVIIPHSSSSSVVMVNKKGEPLRPTPTVHHIHYNQNKPMLSSTPQVVTASPSSSLLPQYQQFATFVPQGQNISLLVTPNTKNSWVKNSPSGLDEKLKQYQQLKLRLARRKAAEAIEQSQNSYTTKDLTNGRTTDRIDVGRNNRRLHKWEKTEEISDEAETENDDGEGTNLAQSLNSMTSHLLEKADESLENSSERDVFIEGNKNEDGTSTDQNETDEMTSDEEASPTNDPKTASISTWHDEEIEDKMTDKQKSDGNPTTPKGLTTWSAVNGGGGSYIKGSVQKIPSEYTVSGALSFNGVDRSSTSSVDLVTKERSSTNQPTTEIPRTTKNVQSTSASTSTVPMLNSKRRKPYHKNKKVVQPSKFVKQPLAEITAEAIGTDATHTIYKTKVIDPQTKVAADYAYTTKKPQWPYQLPVKKIVTTKRPMAFSRITAKPKNPYVPKRPLTPMTLSNPTTTTPSTTTTYHRNPAPLMYPFPTISFTNLGLMDFLRSQIIPRIGLSLISFMAASPLILSMIGATAVGRKRRSLDNTQILDTDRVQFEYISNPNIKNLPKFDFSTIKKKLNKLEMIHQKKPRKSIATQVTEIVSKLMKSKAFSMLKSKFLEAHDSSQSPQDSRISRNKSKH</sequence>
<feature type="compositionally biased region" description="Polar residues" evidence="1">
    <location>
        <begin position="1803"/>
        <end position="1830"/>
    </location>
</feature>
<organism evidence="4 5">
    <name type="scientific">Folsomia candida</name>
    <name type="common">Springtail</name>
    <dbReference type="NCBI Taxonomy" id="158441"/>
    <lineage>
        <taxon>Eukaryota</taxon>
        <taxon>Metazoa</taxon>
        <taxon>Ecdysozoa</taxon>
        <taxon>Arthropoda</taxon>
        <taxon>Hexapoda</taxon>
        <taxon>Collembola</taxon>
        <taxon>Entomobryomorpha</taxon>
        <taxon>Isotomoidea</taxon>
        <taxon>Isotomidae</taxon>
        <taxon>Proisotominae</taxon>
        <taxon>Folsomia</taxon>
    </lineage>
</organism>
<feature type="compositionally biased region" description="Low complexity" evidence="1">
    <location>
        <begin position="1123"/>
        <end position="1142"/>
    </location>
</feature>
<evidence type="ECO:0000256" key="1">
    <source>
        <dbReference type="SAM" id="MobiDB-lite"/>
    </source>
</evidence>
<evidence type="ECO:0000313" key="4">
    <source>
        <dbReference type="EMBL" id="OXA59332.1"/>
    </source>
</evidence>
<feature type="chain" id="PRO_5012352873" evidence="3">
    <location>
        <begin position="19"/>
        <end position="2111"/>
    </location>
</feature>
<evidence type="ECO:0000256" key="2">
    <source>
        <dbReference type="SAM" id="Phobius"/>
    </source>
</evidence>
<feature type="compositionally biased region" description="Polar residues" evidence="1">
    <location>
        <begin position="1712"/>
        <end position="1724"/>
    </location>
</feature>
<keyword evidence="2" id="KW-1133">Transmembrane helix</keyword>
<feature type="compositionally biased region" description="Polar residues" evidence="1">
    <location>
        <begin position="1741"/>
        <end position="1755"/>
    </location>
</feature>
<feature type="signal peptide" evidence="3">
    <location>
        <begin position="1"/>
        <end position="18"/>
    </location>
</feature>
<feature type="region of interest" description="Disordered" evidence="1">
    <location>
        <begin position="1671"/>
        <end position="1759"/>
    </location>
</feature>
<feature type="compositionally biased region" description="Polar residues" evidence="1">
    <location>
        <begin position="281"/>
        <end position="293"/>
    </location>
</feature>
<feature type="compositionally biased region" description="Polar residues" evidence="1">
    <location>
        <begin position="1280"/>
        <end position="1289"/>
    </location>
</feature>
<feature type="compositionally biased region" description="Polar residues" evidence="1">
    <location>
        <begin position="451"/>
        <end position="469"/>
    </location>
</feature>
<feature type="region of interest" description="Disordered" evidence="1">
    <location>
        <begin position="1925"/>
        <end position="1952"/>
    </location>
</feature>
<feature type="compositionally biased region" description="Basic residues" evidence="1">
    <location>
        <begin position="1833"/>
        <end position="1844"/>
    </location>
</feature>
<feature type="region of interest" description="Disordered" evidence="1">
    <location>
        <begin position="1783"/>
        <end position="1844"/>
    </location>
</feature>
<keyword evidence="3" id="KW-0732">Signal</keyword>
<feature type="region of interest" description="Disordered" evidence="1">
    <location>
        <begin position="1417"/>
        <end position="1459"/>
    </location>
</feature>
<name>A0A226ENX0_FOLCA</name>
<feature type="region of interest" description="Disordered" evidence="1">
    <location>
        <begin position="382"/>
        <end position="405"/>
    </location>
</feature>
<feature type="compositionally biased region" description="Polar residues" evidence="1">
    <location>
        <begin position="99"/>
        <end position="114"/>
    </location>
</feature>
<feature type="region of interest" description="Disordered" evidence="1">
    <location>
        <begin position="281"/>
        <end position="321"/>
    </location>
</feature>
<feature type="compositionally biased region" description="Basic and acidic residues" evidence="1">
    <location>
        <begin position="1671"/>
        <end position="1693"/>
    </location>
</feature>